<dbReference type="EMBL" id="JAAGYI010000633">
    <property type="protein sequence ID" value="NEM89601.1"/>
    <property type="molecule type" value="Genomic_DNA"/>
</dbReference>
<comment type="caution">
    <text evidence="1">The sequence shown here is derived from an EMBL/GenBank/DDBJ whole genome shotgun (WGS) entry which is preliminary data.</text>
</comment>
<reference evidence="1 2" key="1">
    <citation type="submission" date="2020-02" db="EMBL/GenBank/DDBJ databases">
        <authorList>
            <person name="Subbiah M."/>
            <person name="Call D."/>
        </authorList>
    </citation>
    <scope>NUCLEOTIDE SEQUENCE [LARGE SCALE GENOMIC DNA]</scope>
    <source>
        <strain evidence="1 2">8375wC2</strain>
    </source>
</reference>
<evidence type="ECO:0000313" key="1">
    <source>
        <dbReference type="EMBL" id="NEM89601.1"/>
    </source>
</evidence>
<name>A0A8T6Q0T1_ECOLX</name>
<proteinExistence type="predicted"/>
<dbReference type="AlphaFoldDB" id="A0A8T6Q0T1"/>
<protein>
    <submittedName>
        <fullName evidence="1">Type VI secretion system baseplate subunit TssG</fullName>
    </submittedName>
</protein>
<evidence type="ECO:0000313" key="2">
    <source>
        <dbReference type="Proteomes" id="UP000469708"/>
    </source>
</evidence>
<dbReference type="Proteomes" id="UP000469708">
    <property type="component" value="Unassembled WGS sequence"/>
</dbReference>
<dbReference type="PANTHER" id="PTHR35564:SF4">
    <property type="entry name" value="CYTOPLASMIC PROTEIN"/>
    <property type="match status" value="1"/>
</dbReference>
<sequence>MSNDFTQAQETPWRYGFLNLMRRVDVQLCRVPAGNTWQPRMEKFRLGQTPALTFAPREIASVSWQEGRLHISLYSLGLWGPNGPLPLHYTELARNRTESRRDPTLTRFSDLFHTRWRTQFYQA</sequence>
<accession>A0A8T6Q0T1</accession>
<dbReference type="InterPro" id="IPR010732">
    <property type="entry name" value="T6SS_TssG-like"/>
</dbReference>
<feature type="non-terminal residue" evidence="1">
    <location>
        <position position="123"/>
    </location>
</feature>
<organism evidence="1 2">
    <name type="scientific">Escherichia coli</name>
    <dbReference type="NCBI Taxonomy" id="562"/>
    <lineage>
        <taxon>Bacteria</taxon>
        <taxon>Pseudomonadati</taxon>
        <taxon>Pseudomonadota</taxon>
        <taxon>Gammaproteobacteria</taxon>
        <taxon>Enterobacterales</taxon>
        <taxon>Enterobacteriaceae</taxon>
        <taxon>Escherichia</taxon>
    </lineage>
</organism>
<gene>
    <name evidence="1" type="ORF">G3V95_30150</name>
</gene>
<dbReference type="Pfam" id="PF06996">
    <property type="entry name" value="T6SS_TssG"/>
    <property type="match status" value="1"/>
</dbReference>
<dbReference type="PANTHER" id="PTHR35564">
    <property type="match status" value="1"/>
</dbReference>